<evidence type="ECO:0000256" key="5">
    <source>
        <dbReference type="ARBA" id="ARBA00023150"/>
    </source>
</evidence>
<dbReference type="Proteomes" id="UP000007397">
    <property type="component" value="Chromosome"/>
</dbReference>
<dbReference type="KEGG" id="hhd:HBHAL_3786"/>
<dbReference type="SUPFAM" id="SSF53218">
    <property type="entry name" value="Molybdenum cofactor biosynthesis proteins"/>
    <property type="match status" value="1"/>
</dbReference>
<dbReference type="STRING" id="866895.HBHAL_3786"/>
<dbReference type="Pfam" id="PF00994">
    <property type="entry name" value="MoCF_biosynth"/>
    <property type="match status" value="1"/>
</dbReference>
<evidence type="ECO:0000313" key="9">
    <source>
        <dbReference type="Proteomes" id="UP000007397"/>
    </source>
</evidence>
<reference evidence="8 9" key="1">
    <citation type="journal article" date="2013" name="Environ. Microbiol.">
        <title>Chloride and organic osmolytes: a hybrid strategy to cope with elevated salinities by the moderately halophilic, chloride-dependent bacterium Halobacillus halophilus.</title>
        <authorList>
            <person name="Saum S.H."/>
            <person name="Pfeiffer F."/>
            <person name="Palm P."/>
            <person name="Rampp M."/>
            <person name="Schuster S.C."/>
            <person name="Muller V."/>
            <person name="Oesterhelt D."/>
        </authorList>
    </citation>
    <scope>NUCLEOTIDE SEQUENCE [LARGE SCALE GENOMIC DNA]</scope>
    <source>
        <strain evidence="9">ATCC 35676 / DSM 2266 / JCM 20832 / KCTC 3685 / LMG 17431 / NBRC 102448 / NCIMB 2269</strain>
    </source>
</reference>
<protein>
    <recommendedName>
        <fullName evidence="4 6">Molybdenum cofactor biosynthesis protein B</fullName>
    </recommendedName>
</protein>
<dbReference type="eggNOG" id="COG0521">
    <property type="taxonomic scope" value="Bacteria"/>
</dbReference>
<organism evidence="8 9">
    <name type="scientific">Halobacillus halophilus (strain ATCC 35676 / DSM 2266 / JCM 20832 / KCTC 3685 / LMG 17431 / NBRC 102448 / NCIMB 2269)</name>
    <name type="common">Sporosarcina halophila</name>
    <dbReference type="NCBI Taxonomy" id="866895"/>
    <lineage>
        <taxon>Bacteria</taxon>
        <taxon>Bacillati</taxon>
        <taxon>Bacillota</taxon>
        <taxon>Bacilli</taxon>
        <taxon>Bacillales</taxon>
        <taxon>Bacillaceae</taxon>
        <taxon>Halobacillus</taxon>
    </lineage>
</organism>
<dbReference type="SMART" id="SM00852">
    <property type="entry name" value="MoCF_biosynth"/>
    <property type="match status" value="1"/>
</dbReference>
<evidence type="ECO:0000256" key="4">
    <source>
        <dbReference type="ARBA" id="ARBA00015262"/>
    </source>
</evidence>
<keyword evidence="9" id="KW-1185">Reference proteome</keyword>
<dbReference type="InterPro" id="IPR036425">
    <property type="entry name" value="MoaB/Mog-like_dom_sf"/>
</dbReference>
<dbReference type="InterPro" id="IPR008284">
    <property type="entry name" value="MoCF_biosynth_CS"/>
</dbReference>
<evidence type="ECO:0000259" key="7">
    <source>
        <dbReference type="SMART" id="SM00852"/>
    </source>
</evidence>
<dbReference type="RefSeq" id="WP_014644020.1">
    <property type="nucleotide sequence ID" value="NC_017668.1"/>
</dbReference>
<keyword evidence="5 6" id="KW-0501">Molybdenum cofactor biosynthesis</keyword>
<evidence type="ECO:0000256" key="6">
    <source>
        <dbReference type="PIRNR" id="PIRNR006443"/>
    </source>
</evidence>
<dbReference type="PANTHER" id="PTHR43232:SF2">
    <property type="entry name" value="MOLYBDENUM COFACTOR BIOSYNTHESIS PROTEIN B"/>
    <property type="match status" value="1"/>
</dbReference>
<dbReference type="GO" id="GO:0005829">
    <property type="term" value="C:cytosol"/>
    <property type="evidence" value="ECO:0007669"/>
    <property type="project" value="TreeGrafter"/>
</dbReference>
<accession>I0JPR1</accession>
<feature type="domain" description="MoaB/Mog" evidence="7">
    <location>
        <begin position="17"/>
        <end position="163"/>
    </location>
</feature>
<dbReference type="HOGENOM" id="CLU_077358_2_3_9"/>
<gene>
    <name evidence="8" type="primary">moaB</name>
    <name evidence="8" type="ordered locus">HBHAL_3786</name>
</gene>
<dbReference type="PROSITE" id="PS01078">
    <property type="entry name" value="MOCF_BIOSYNTHESIS_1"/>
    <property type="match status" value="1"/>
</dbReference>
<dbReference type="PATRIC" id="fig|866895.3.peg.2813"/>
<dbReference type="EMBL" id="HE717023">
    <property type="protein sequence ID" value="CCG46131.1"/>
    <property type="molecule type" value="Genomic_DNA"/>
</dbReference>
<dbReference type="FunFam" id="3.40.980.10:FF:000006">
    <property type="entry name" value="Molybdenum cofactor biosynthesis protein B"/>
    <property type="match status" value="1"/>
</dbReference>
<evidence type="ECO:0000256" key="3">
    <source>
        <dbReference type="ARBA" id="ARBA00006112"/>
    </source>
</evidence>
<evidence type="ECO:0000313" key="8">
    <source>
        <dbReference type="EMBL" id="CCG46131.1"/>
    </source>
</evidence>
<evidence type="ECO:0000256" key="1">
    <source>
        <dbReference type="ARBA" id="ARBA00003487"/>
    </source>
</evidence>
<proteinExistence type="inferred from homology"/>
<dbReference type="PIRSF" id="PIRSF006443">
    <property type="entry name" value="MoaB"/>
    <property type="match status" value="1"/>
</dbReference>
<dbReference type="InterPro" id="IPR001453">
    <property type="entry name" value="MoaB/Mog_dom"/>
</dbReference>
<dbReference type="GO" id="GO:0006777">
    <property type="term" value="P:Mo-molybdopterin cofactor biosynthetic process"/>
    <property type="evidence" value="ECO:0007669"/>
    <property type="project" value="UniProtKB-UniRule"/>
</dbReference>
<dbReference type="UniPathway" id="UPA00344"/>
<name>I0JPR1_HALH3</name>
<dbReference type="NCBIfam" id="TIGR00177">
    <property type="entry name" value="molyb_syn"/>
    <property type="match status" value="1"/>
</dbReference>
<sequence>MAVEDHKREAPSSVRCMVLTISDTRNIDTDKSGKIIIEKLTEKSQHRVNEYKIVKDDQKRIAEAVKLGLTDPDIDVVLLNGGTGIAERDVTIEAVQALITKEIPGFGELFRMLSYNEDIGSAALLSRATAGVSEKTAIFSMPGSSGAVKLAMDRLILPEISHVVREINKEE</sequence>
<dbReference type="CDD" id="cd00886">
    <property type="entry name" value="MogA_MoaB"/>
    <property type="match status" value="1"/>
</dbReference>
<dbReference type="AlphaFoldDB" id="I0JPR1"/>
<evidence type="ECO:0000256" key="2">
    <source>
        <dbReference type="ARBA" id="ARBA00005046"/>
    </source>
</evidence>
<dbReference type="PANTHER" id="PTHR43232">
    <property type="entry name" value="MOLYBDENUM COFACTOR BIOSYNTHESIS PROTEIN B"/>
    <property type="match status" value="1"/>
</dbReference>
<comment type="function">
    <text evidence="1 6">May be involved in the biosynthesis of molybdopterin.</text>
</comment>
<dbReference type="Gene3D" id="3.40.980.10">
    <property type="entry name" value="MoaB/Mog-like domain"/>
    <property type="match status" value="1"/>
</dbReference>
<comment type="similarity">
    <text evidence="3 6">Belongs to the MoaB/Mog family.</text>
</comment>
<dbReference type="InterPro" id="IPR012245">
    <property type="entry name" value="MoaB"/>
</dbReference>
<comment type="pathway">
    <text evidence="2 6">Cofactor biosynthesis; molybdopterin biosynthesis.</text>
</comment>